<dbReference type="GO" id="GO:0016651">
    <property type="term" value="F:oxidoreductase activity, acting on NAD(P)H"/>
    <property type="evidence" value="ECO:0007669"/>
    <property type="project" value="InterPro"/>
</dbReference>
<dbReference type="Proteomes" id="UP001285441">
    <property type="component" value="Unassembled WGS sequence"/>
</dbReference>
<dbReference type="SUPFAM" id="SSF51735">
    <property type="entry name" value="NAD(P)-binding Rossmann-fold domains"/>
    <property type="match status" value="1"/>
</dbReference>
<evidence type="ECO:0000313" key="4">
    <source>
        <dbReference type="EMBL" id="KAK3385197.1"/>
    </source>
</evidence>
<dbReference type="SUPFAM" id="SSF50129">
    <property type="entry name" value="GroES-like"/>
    <property type="match status" value="1"/>
</dbReference>
<proteinExistence type="inferred from homology"/>
<evidence type="ECO:0000256" key="2">
    <source>
        <dbReference type="ARBA" id="ARBA00023002"/>
    </source>
</evidence>
<dbReference type="AlphaFoldDB" id="A0AAE0NPA1"/>
<gene>
    <name evidence="4" type="ORF">B0H63DRAFT_522540</name>
</gene>
<reference evidence="4" key="1">
    <citation type="journal article" date="2023" name="Mol. Phylogenet. Evol.">
        <title>Genome-scale phylogeny and comparative genomics of the fungal order Sordariales.</title>
        <authorList>
            <person name="Hensen N."/>
            <person name="Bonometti L."/>
            <person name="Westerberg I."/>
            <person name="Brannstrom I.O."/>
            <person name="Guillou S."/>
            <person name="Cros-Aarteil S."/>
            <person name="Calhoun S."/>
            <person name="Haridas S."/>
            <person name="Kuo A."/>
            <person name="Mondo S."/>
            <person name="Pangilinan J."/>
            <person name="Riley R."/>
            <person name="LaButti K."/>
            <person name="Andreopoulos B."/>
            <person name="Lipzen A."/>
            <person name="Chen C."/>
            <person name="Yan M."/>
            <person name="Daum C."/>
            <person name="Ng V."/>
            <person name="Clum A."/>
            <person name="Steindorff A."/>
            <person name="Ohm R.A."/>
            <person name="Martin F."/>
            <person name="Silar P."/>
            <person name="Natvig D.O."/>
            <person name="Lalanne C."/>
            <person name="Gautier V."/>
            <person name="Ament-Velasquez S.L."/>
            <person name="Kruys A."/>
            <person name="Hutchinson M.I."/>
            <person name="Powell A.J."/>
            <person name="Barry K."/>
            <person name="Miller A.N."/>
            <person name="Grigoriev I.V."/>
            <person name="Debuchy R."/>
            <person name="Gladieux P."/>
            <person name="Hiltunen Thoren M."/>
            <person name="Johannesson H."/>
        </authorList>
    </citation>
    <scope>NUCLEOTIDE SEQUENCE</scope>
    <source>
        <strain evidence="4">CBS 232.78</strain>
    </source>
</reference>
<dbReference type="PANTHER" id="PTHR45348:SF2">
    <property type="entry name" value="ZINC-TYPE ALCOHOL DEHYDROGENASE-LIKE PROTEIN C2E1P3.01"/>
    <property type="match status" value="1"/>
</dbReference>
<dbReference type="InterPro" id="IPR047122">
    <property type="entry name" value="Trans-enoyl_RdTase-like"/>
</dbReference>
<sequence>MAPTNKAAVLPQASAHPLVIQESEYPTVGKGEIIIKVAAIAINPMDWMIQTLGDGLFSWLSYPFIGGTDVAGTVAEIGPDVTDFSVGDRVLGLGIGFVAREGAFQEYVAVHTNLASRIPDSLSFADASVLPLGLTTAAGALYEPGNLELAYPSLDPKPTGKTLLVWAGASSVGTNAIQLAVASGYEVITTASPKNFDYVKSVGASQVFDYSSPTVVQDLIEAFKGKTSAGGLAIYPGFEDKVFEVVLASEGAKVVIAAMPLAEDKVPAGIERARGIFAGTIKDNEVGGIIFNKFVPEALAAGKFRALPPPVVVGEGLESLQEAVDKLKGGAASAKKLVVTL</sequence>
<dbReference type="CDD" id="cd08249">
    <property type="entry name" value="enoyl_reductase_like"/>
    <property type="match status" value="1"/>
</dbReference>
<evidence type="ECO:0000259" key="3">
    <source>
        <dbReference type="SMART" id="SM00829"/>
    </source>
</evidence>
<organism evidence="4 5">
    <name type="scientific">Podospora didyma</name>
    <dbReference type="NCBI Taxonomy" id="330526"/>
    <lineage>
        <taxon>Eukaryota</taxon>
        <taxon>Fungi</taxon>
        <taxon>Dikarya</taxon>
        <taxon>Ascomycota</taxon>
        <taxon>Pezizomycotina</taxon>
        <taxon>Sordariomycetes</taxon>
        <taxon>Sordariomycetidae</taxon>
        <taxon>Sordariales</taxon>
        <taxon>Podosporaceae</taxon>
        <taxon>Podospora</taxon>
    </lineage>
</organism>
<evidence type="ECO:0000256" key="1">
    <source>
        <dbReference type="ARBA" id="ARBA00008072"/>
    </source>
</evidence>
<feature type="domain" description="Enoyl reductase (ER)" evidence="3">
    <location>
        <begin position="13"/>
        <end position="338"/>
    </location>
</feature>
<keyword evidence="2" id="KW-0560">Oxidoreductase</keyword>
<evidence type="ECO:0000313" key="5">
    <source>
        <dbReference type="Proteomes" id="UP001285441"/>
    </source>
</evidence>
<dbReference type="InterPro" id="IPR011032">
    <property type="entry name" value="GroES-like_sf"/>
</dbReference>
<dbReference type="InterPro" id="IPR013154">
    <property type="entry name" value="ADH-like_N"/>
</dbReference>
<dbReference type="Pfam" id="PF08240">
    <property type="entry name" value="ADH_N"/>
    <property type="match status" value="1"/>
</dbReference>
<reference evidence="4" key="2">
    <citation type="submission" date="2023-06" db="EMBL/GenBank/DDBJ databases">
        <authorList>
            <consortium name="Lawrence Berkeley National Laboratory"/>
            <person name="Haridas S."/>
            <person name="Hensen N."/>
            <person name="Bonometti L."/>
            <person name="Westerberg I."/>
            <person name="Brannstrom I.O."/>
            <person name="Guillou S."/>
            <person name="Cros-Aarteil S."/>
            <person name="Calhoun S."/>
            <person name="Kuo A."/>
            <person name="Mondo S."/>
            <person name="Pangilinan J."/>
            <person name="Riley R."/>
            <person name="LaButti K."/>
            <person name="Andreopoulos B."/>
            <person name="Lipzen A."/>
            <person name="Chen C."/>
            <person name="Yanf M."/>
            <person name="Daum C."/>
            <person name="Ng V."/>
            <person name="Clum A."/>
            <person name="Steindorff A."/>
            <person name="Ohm R."/>
            <person name="Martin F."/>
            <person name="Silar P."/>
            <person name="Natvig D."/>
            <person name="Lalanne C."/>
            <person name="Gautier V."/>
            <person name="Ament-velasquez S.L."/>
            <person name="Kruys A."/>
            <person name="Hutchinson M.I."/>
            <person name="Powell A.J."/>
            <person name="Barry K."/>
            <person name="Miller A.N."/>
            <person name="Grigoriev I.V."/>
            <person name="Debuchy R."/>
            <person name="Gladieux P."/>
            <person name="Thoren M.H."/>
            <person name="Johannesson H."/>
        </authorList>
    </citation>
    <scope>NUCLEOTIDE SEQUENCE</scope>
    <source>
        <strain evidence="4">CBS 232.78</strain>
    </source>
</reference>
<dbReference type="PANTHER" id="PTHR45348">
    <property type="entry name" value="HYPOTHETICAL OXIDOREDUCTASE (EUROFUNG)"/>
    <property type="match status" value="1"/>
</dbReference>
<protein>
    <submittedName>
        <fullName evidence="4">Chaperonin 10-like protein</fullName>
    </submittedName>
</protein>
<accession>A0AAE0NPA1</accession>
<dbReference type="EMBL" id="JAULSW010000004">
    <property type="protein sequence ID" value="KAK3385197.1"/>
    <property type="molecule type" value="Genomic_DNA"/>
</dbReference>
<dbReference type="Gene3D" id="3.90.180.10">
    <property type="entry name" value="Medium-chain alcohol dehydrogenases, catalytic domain"/>
    <property type="match status" value="1"/>
</dbReference>
<comment type="caution">
    <text evidence="4">The sequence shown here is derived from an EMBL/GenBank/DDBJ whole genome shotgun (WGS) entry which is preliminary data.</text>
</comment>
<dbReference type="InterPro" id="IPR020843">
    <property type="entry name" value="ER"/>
</dbReference>
<dbReference type="Gene3D" id="3.40.50.720">
    <property type="entry name" value="NAD(P)-binding Rossmann-like Domain"/>
    <property type="match status" value="1"/>
</dbReference>
<keyword evidence="5" id="KW-1185">Reference proteome</keyword>
<dbReference type="SMART" id="SM00829">
    <property type="entry name" value="PKS_ER"/>
    <property type="match status" value="1"/>
</dbReference>
<dbReference type="InterPro" id="IPR036291">
    <property type="entry name" value="NAD(P)-bd_dom_sf"/>
</dbReference>
<comment type="similarity">
    <text evidence="1">Belongs to the zinc-containing alcohol dehydrogenase family.</text>
</comment>
<name>A0AAE0NPA1_9PEZI</name>